<dbReference type="Pfam" id="PF19577">
    <property type="entry name" value="DcaP"/>
    <property type="match status" value="1"/>
</dbReference>
<dbReference type="Proteomes" id="UP000187417">
    <property type="component" value="Unassembled WGS sequence"/>
</dbReference>
<feature type="signal peptide" evidence="1">
    <location>
        <begin position="1"/>
        <end position="21"/>
    </location>
</feature>
<accession>A0A1Q6F4L0</accession>
<organism evidence="2 3">
    <name type="scientific">Alistipes putredinis</name>
    <dbReference type="NCBI Taxonomy" id="28117"/>
    <lineage>
        <taxon>Bacteria</taxon>
        <taxon>Pseudomonadati</taxon>
        <taxon>Bacteroidota</taxon>
        <taxon>Bacteroidia</taxon>
        <taxon>Bacteroidales</taxon>
        <taxon>Rikenellaceae</taxon>
        <taxon>Alistipes</taxon>
    </lineage>
</organism>
<name>A0A1Q6F4L0_9BACT</name>
<keyword evidence="1" id="KW-0732">Signal</keyword>
<evidence type="ECO:0000313" key="2">
    <source>
        <dbReference type="EMBL" id="OKY93790.1"/>
    </source>
</evidence>
<reference evidence="2 3" key="1">
    <citation type="journal article" date="2016" name="Nat. Biotechnol.">
        <title>Measurement of bacterial replication rates in microbial communities.</title>
        <authorList>
            <person name="Brown C.T."/>
            <person name="Olm M.R."/>
            <person name="Thomas B.C."/>
            <person name="Banfield J.F."/>
        </authorList>
    </citation>
    <scope>NUCLEOTIDE SEQUENCE [LARGE SCALE GENOMIC DNA]</scope>
    <source>
        <strain evidence="2">CAG:67_53_122</strain>
    </source>
</reference>
<dbReference type="EMBL" id="MNQH01000032">
    <property type="protein sequence ID" value="OKY93790.1"/>
    <property type="molecule type" value="Genomic_DNA"/>
</dbReference>
<dbReference type="GeneID" id="73802520"/>
<sequence>MKIFRLLIAMLLAVSAASVSAQTYQIRKDSVKTGEYSPTVYLVSVNAPQPPADEEALLEAAVLNQLAIDNAIRDYIETHHPGFQQDELPHFIFATKQNKFSFSLGGQVTLRASYDFDGISGAQDFIPATIAVPGTYATRQKFGLDGTTSRIFLKAIANSKKLGRVTLYFSTDFRGGGTNSYTPRIRSAYVSFKGFTFGRDVTTFCDLNAAPNTIDFQGPNAYNYFFSTMIRYEHSIYRDILKFGVAAELPNVSGTYGDSFASIPQRVPDFPVYMQVNWGRNKESHFRASAVFRDMYLHNESTGNNTSLFGWGVQASGNIKVAGPLQLFFNGVYGEGITPYIQDLSGIGLDFTPNPHNPRSIQTMPMYGWQAAAQIDLVPNKLAISGGYSMAEVCRRNGAYADDEYRRGQYVFGNIFWDLAPCCQLAAEYLYGTRENMDGMKGHANRVNLMVRYNF</sequence>
<protein>
    <submittedName>
        <fullName evidence="2">Porin</fullName>
    </submittedName>
</protein>
<proteinExistence type="predicted"/>
<dbReference type="STRING" id="28117.BHV66_07735"/>
<dbReference type="RefSeq" id="WP_004328044.1">
    <property type="nucleotide sequence ID" value="NZ_BAAFKT010000006.1"/>
</dbReference>
<dbReference type="SUPFAM" id="SSF56935">
    <property type="entry name" value="Porins"/>
    <property type="match status" value="1"/>
</dbReference>
<dbReference type="AlphaFoldDB" id="A0A1Q6F4L0"/>
<gene>
    <name evidence="2" type="ORF">BHV66_07735</name>
</gene>
<feature type="chain" id="PRO_5010312390" evidence="1">
    <location>
        <begin position="22"/>
        <end position="455"/>
    </location>
</feature>
<evidence type="ECO:0000313" key="3">
    <source>
        <dbReference type="Proteomes" id="UP000187417"/>
    </source>
</evidence>
<dbReference type="InterPro" id="IPR045748">
    <property type="entry name" value="DcaP"/>
</dbReference>
<comment type="caution">
    <text evidence="2">The sequence shown here is derived from an EMBL/GenBank/DDBJ whole genome shotgun (WGS) entry which is preliminary data.</text>
</comment>
<evidence type="ECO:0000256" key="1">
    <source>
        <dbReference type="SAM" id="SignalP"/>
    </source>
</evidence>